<name>A0A1M5Y7S5_9RHOB</name>
<proteinExistence type="predicted"/>
<dbReference type="PROSITE" id="PS00018">
    <property type="entry name" value="EF_HAND_1"/>
    <property type="match status" value="1"/>
</dbReference>
<dbReference type="AlphaFoldDB" id="A0A1M5Y7S5"/>
<keyword evidence="3" id="KW-1185">Reference proteome</keyword>
<organism evidence="2 3">
    <name type="scientific">Marivita hallyeonensis</name>
    <dbReference type="NCBI Taxonomy" id="996342"/>
    <lineage>
        <taxon>Bacteria</taxon>
        <taxon>Pseudomonadati</taxon>
        <taxon>Pseudomonadota</taxon>
        <taxon>Alphaproteobacteria</taxon>
        <taxon>Rhodobacterales</taxon>
        <taxon>Roseobacteraceae</taxon>
        <taxon>Marivita</taxon>
    </lineage>
</organism>
<keyword evidence="2" id="KW-0449">Lipoprotein</keyword>
<feature type="chain" id="PRO_5012251824" evidence="1">
    <location>
        <begin position="21"/>
        <end position="325"/>
    </location>
</feature>
<gene>
    <name evidence="2" type="ORF">SAMN05443551_0138</name>
</gene>
<protein>
    <submittedName>
        <fullName evidence="2">Putative cross-wall-targeting lipoprotein signal</fullName>
    </submittedName>
</protein>
<accession>A0A1M5Y7S5</accession>
<sequence>MWCGIALTTVVVLAATTVQAEEAVRLLSFMSNKDRGWVVEQPESWQAQRLRDLAACRGNAPALTREGADAWRQAFEARVIQMTKSEAERRLKSFDLNGDGQILGPEALPDEVDLQIARRDYDANYDREVTTAEIEAYAQEMLGEQARYLNGCHDLFALDVDQDGALAPEEIEEIAAIVSAAVRGPQSCVLPKIDYTPDVPRVFAVGKGVQNVDGIPEVEIVSQNDNVIPYVVFSETPVVWRFKADSKRVQVFIVAGEFIAVEGVPSEKVIAVPKSDCTQFRAVESTSPEGYLAAARIGHALGRVRPTYDALVEADRMPSRYARRQ</sequence>
<dbReference type="Gene3D" id="1.10.238.10">
    <property type="entry name" value="EF-hand"/>
    <property type="match status" value="1"/>
</dbReference>
<dbReference type="SUPFAM" id="SSF47473">
    <property type="entry name" value="EF-hand"/>
    <property type="match status" value="1"/>
</dbReference>
<keyword evidence="1" id="KW-0732">Signal</keyword>
<dbReference type="InterPro" id="IPR018247">
    <property type="entry name" value="EF_Hand_1_Ca_BS"/>
</dbReference>
<dbReference type="STRING" id="996342.SAMN05443551_0138"/>
<feature type="signal peptide" evidence="1">
    <location>
        <begin position="1"/>
        <end position="20"/>
    </location>
</feature>
<dbReference type="Proteomes" id="UP000184221">
    <property type="component" value="Unassembled WGS sequence"/>
</dbReference>
<dbReference type="InterPro" id="IPR011992">
    <property type="entry name" value="EF-hand-dom_pair"/>
</dbReference>
<evidence type="ECO:0000313" key="3">
    <source>
        <dbReference type="Proteomes" id="UP000184221"/>
    </source>
</evidence>
<evidence type="ECO:0000256" key="1">
    <source>
        <dbReference type="SAM" id="SignalP"/>
    </source>
</evidence>
<evidence type="ECO:0000313" key="2">
    <source>
        <dbReference type="EMBL" id="SHI07979.1"/>
    </source>
</evidence>
<reference evidence="2 3" key="1">
    <citation type="submission" date="2016-11" db="EMBL/GenBank/DDBJ databases">
        <authorList>
            <person name="Jaros S."/>
            <person name="Januszkiewicz K."/>
            <person name="Wedrychowicz H."/>
        </authorList>
    </citation>
    <scope>NUCLEOTIDE SEQUENCE [LARGE SCALE GENOMIC DNA]</scope>
    <source>
        <strain evidence="2 3">DSM 29431</strain>
    </source>
</reference>
<dbReference type="EMBL" id="FQXC01000013">
    <property type="protein sequence ID" value="SHI07979.1"/>
    <property type="molecule type" value="Genomic_DNA"/>
</dbReference>